<evidence type="ECO:0000313" key="4">
    <source>
        <dbReference type="Proteomes" id="UP000236161"/>
    </source>
</evidence>
<dbReference type="STRING" id="1088818.A0A2I0A3R5"/>
<keyword evidence="4" id="KW-1185">Reference proteome</keyword>
<dbReference type="OrthoDB" id="8775810at2759"/>
<dbReference type="AlphaFoldDB" id="A0A2I0A3R5"/>
<dbReference type="InterPro" id="IPR018066">
    <property type="entry name" value="Tubby_C_CS"/>
</dbReference>
<gene>
    <name evidence="3" type="primary">TULP7</name>
    <name evidence="3" type="ORF">AXF42_Ash020121</name>
</gene>
<evidence type="ECO:0000256" key="1">
    <source>
        <dbReference type="ARBA" id="ARBA00007129"/>
    </source>
</evidence>
<dbReference type="PANTHER" id="PTHR16517:SF50">
    <property type="entry name" value="TUBBY-LIKE F-BOX PROTEIN 7"/>
    <property type="match status" value="1"/>
</dbReference>
<dbReference type="Gene3D" id="3.20.90.10">
    <property type="entry name" value="Tubby Protein, Chain A"/>
    <property type="match status" value="1"/>
</dbReference>
<dbReference type="PANTHER" id="PTHR16517">
    <property type="entry name" value="TUBBY-RELATED"/>
    <property type="match status" value="1"/>
</dbReference>
<name>A0A2I0A3R5_9ASPA</name>
<sequence length="358" mass="40578">MSRRWAFLPRRTSSFSGERRGFWLPDVDADFAPRLIPPPMAAEGDEDDRDRWSRMLPELLAEIIKRVEESEDRWPLRKSVVACACVSRKWREVTTGLVRSSQESGRITFPSSLKQPGPSDAPVQCFIRRNKKNSTFYLYLGLTDSFSENGKFLMAAQRCRIGAHTEYILSIDSLDMSQRSNAYVGKLRSNFLGSKFTFYDSHPPYEGAKASNSRSGRRFASKKISPQVPAGNFKAGRISYEFNLLKSKAPRRMRCALQISPVIGKSKVHGREDPLILKNKAPRWHEQLECWCLNFHGRVTAASVKNFQLVALGDEETVLLQFGKVADECFTMDYRYPLSACQAFAICLTSFGAKIACE</sequence>
<dbReference type="PRINTS" id="PR01573">
    <property type="entry name" value="SUPERTUBBY"/>
</dbReference>
<comment type="similarity">
    <text evidence="1">Belongs to the TUB family.</text>
</comment>
<proteinExistence type="inferred from homology"/>
<dbReference type="InterPro" id="IPR000007">
    <property type="entry name" value="Tubby_C"/>
</dbReference>
<dbReference type="InterPro" id="IPR025659">
    <property type="entry name" value="Tubby-like_C"/>
</dbReference>
<protein>
    <submittedName>
        <fullName evidence="3">Tubby-like F-box protein 7</fullName>
    </submittedName>
</protein>
<evidence type="ECO:0000313" key="3">
    <source>
        <dbReference type="EMBL" id="PKA50176.1"/>
    </source>
</evidence>
<reference evidence="3 4" key="1">
    <citation type="journal article" date="2017" name="Nature">
        <title>The Apostasia genome and the evolution of orchids.</title>
        <authorList>
            <person name="Zhang G.Q."/>
            <person name="Liu K.W."/>
            <person name="Li Z."/>
            <person name="Lohaus R."/>
            <person name="Hsiao Y.Y."/>
            <person name="Niu S.C."/>
            <person name="Wang J.Y."/>
            <person name="Lin Y.C."/>
            <person name="Xu Q."/>
            <person name="Chen L.J."/>
            <person name="Yoshida K."/>
            <person name="Fujiwara S."/>
            <person name="Wang Z.W."/>
            <person name="Zhang Y.Q."/>
            <person name="Mitsuda N."/>
            <person name="Wang M."/>
            <person name="Liu G.H."/>
            <person name="Pecoraro L."/>
            <person name="Huang H.X."/>
            <person name="Xiao X.J."/>
            <person name="Lin M."/>
            <person name="Wu X.Y."/>
            <person name="Wu W.L."/>
            <person name="Chen Y.Y."/>
            <person name="Chang S.B."/>
            <person name="Sakamoto S."/>
            <person name="Ohme-Takagi M."/>
            <person name="Yagi M."/>
            <person name="Zeng S.J."/>
            <person name="Shen C.Y."/>
            <person name="Yeh C.M."/>
            <person name="Luo Y.B."/>
            <person name="Tsai W.C."/>
            <person name="Van de Peer Y."/>
            <person name="Liu Z.J."/>
        </authorList>
    </citation>
    <scope>NUCLEOTIDE SEQUENCE [LARGE SCALE GENOMIC DNA]</scope>
    <source>
        <strain evidence="4">cv. Shenzhen</strain>
        <tissue evidence="3">Stem</tissue>
    </source>
</reference>
<organism evidence="3 4">
    <name type="scientific">Apostasia shenzhenica</name>
    <dbReference type="NCBI Taxonomy" id="1088818"/>
    <lineage>
        <taxon>Eukaryota</taxon>
        <taxon>Viridiplantae</taxon>
        <taxon>Streptophyta</taxon>
        <taxon>Embryophyta</taxon>
        <taxon>Tracheophyta</taxon>
        <taxon>Spermatophyta</taxon>
        <taxon>Magnoliopsida</taxon>
        <taxon>Liliopsida</taxon>
        <taxon>Asparagales</taxon>
        <taxon>Orchidaceae</taxon>
        <taxon>Apostasioideae</taxon>
        <taxon>Apostasia</taxon>
    </lineage>
</organism>
<accession>A0A2I0A3R5</accession>
<dbReference type="Proteomes" id="UP000236161">
    <property type="component" value="Unassembled WGS sequence"/>
</dbReference>
<feature type="domain" description="Tubby C-terminal" evidence="2">
    <location>
        <begin position="113"/>
        <end position="352"/>
    </location>
</feature>
<dbReference type="PROSITE" id="PS01200">
    <property type="entry name" value="TUB_1"/>
    <property type="match status" value="1"/>
</dbReference>
<evidence type="ECO:0000259" key="2">
    <source>
        <dbReference type="Pfam" id="PF01167"/>
    </source>
</evidence>
<dbReference type="Pfam" id="PF01167">
    <property type="entry name" value="Tub"/>
    <property type="match status" value="1"/>
</dbReference>
<dbReference type="SUPFAM" id="SSF54518">
    <property type="entry name" value="Tubby C-terminal domain-like"/>
    <property type="match status" value="1"/>
</dbReference>
<dbReference type="EMBL" id="KZ452028">
    <property type="protein sequence ID" value="PKA50176.1"/>
    <property type="molecule type" value="Genomic_DNA"/>
</dbReference>